<comment type="caution">
    <text evidence="1">The sequence shown here is derived from an EMBL/GenBank/DDBJ whole genome shotgun (WGS) entry which is preliminary data.</text>
</comment>
<organism evidence="1 2">
    <name type="scientific">Thalassotalea eurytherma</name>
    <dbReference type="NCBI Taxonomy" id="1144278"/>
    <lineage>
        <taxon>Bacteria</taxon>
        <taxon>Pseudomonadati</taxon>
        <taxon>Pseudomonadota</taxon>
        <taxon>Gammaproteobacteria</taxon>
        <taxon>Alteromonadales</taxon>
        <taxon>Colwelliaceae</taxon>
        <taxon>Thalassotalea</taxon>
    </lineage>
</organism>
<accession>A0ABQ6H851</accession>
<name>A0ABQ6H851_9GAMM</name>
<proteinExistence type="predicted"/>
<dbReference type="RefSeq" id="WP_284209175.1">
    <property type="nucleotide sequence ID" value="NZ_BSSU01000021.1"/>
</dbReference>
<gene>
    <name evidence="1" type="ORF">theurythT_31470</name>
</gene>
<dbReference type="EMBL" id="BSSU01000021">
    <property type="protein sequence ID" value="GLX83694.1"/>
    <property type="molecule type" value="Genomic_DNA"/>
</dbReference>
<sequence length="42" mass="4693">MKSLESLLSILMLLGSTHTYKTDYVVGSKELSTSKSLTRNMK</sequence>
<protein>
    <submittedName>
        <fullName evidence="1">Uncharacterized protein</fullName>
    </submittedName>
</protein>
<evidence type="ECO:0000313" key="1">
    <source>
        <dbReference type="EMBL" id="GLX83694.1"/>
    </source>
</evidence>
<dbReference type="Proteomes" id="UP001157133">
    <property type="component" value="Unassembled WGS sequence"/>
</dbReference>
<evidence type="ECO:0000313" key="2">
    <source>
        <dbReference type="Proteomes" id="UP001157133"/>
    </source>
</evidence>
<reference evidence="1 2" key="1">
    <citation type="submission" date="2023-03" db="EMBL/GenBank/DDBJ databases">
        <title>Draft genome sequence of Thalassotalea eurytherma JCM 18482T.</title>
        <authorList>
            <person name="Sawabe T."/>
        </authorList>
    </citation>
    <scope>NUCLEOTIDE SEQUENCE [LARGE SCALE GENOMIC DNA]</scope>
    <source>
        <strain evidence="1 2">JCM 18482</strain>
    </source>
</reference>
<keyword evidence="2" id="KW-1185">Reference proteome</keyword>